<accession>A0ABP9UGV2</accession>
<comment type="caution">
    <text evidence="1">The sequence shown here is derived from an EMBL/GenBank/DDBJ whole genome shotgun (WGS) entry which is preliminary data.</text>
</comment>
<dbReference type="RefSeq" id="WP_353565057.1">
    <property type="nucleotide sequence ID" value="NZ_BAABRI010000001.1"/>
</dbReference>
<sequence length="224" mass="25311">MTDNPYAPPSSSVPPPLHKDDIARQLAGIQYPLTLSFKILALASQATVTDATGRTVLYTKQKMFKFREHVEIFTDSTRSTLLAEIKANKVIDWSARYFSTDAHGQPIGSVGRRGWRSIWKAHYEAFNPGDDTPDFSIREENPWSKVFDSILGEIPLVGILSGYLFHPRYTAARSNGGPAMRLTKKPAFWEGRFQIEKLGDLSPREELNLVLSFLMLVLLERRRG</sequence>
<dbReference type="EMBL" id="BAABRI010000001">
    <property type="protein sequence ID" value="GAA5480898.1"/>
    <property type="molecule type" value="Genomic_DNA"/>
</dbReference>
<protein>
    <submittedName>
        <fullName evidence="1">Uncharacterized protein</fullName>
    </submittedName>
</protein>
<reference evidence="1 2" key="1">
    <citation type="submission" date="2024-02" db="EMBL/GenBank/DDBJ databases">
        <title>Haloferula sargassicola NBRC 104335.</title>
        <authorList>
            <person name="Ichikawa N."/>
            <person name="Katano-Makiyama Y."/>
            <person name="Hidaka K."/>
        </authorList>
    </citation>
    <scope>NUCLEOTIDE SEQUENCE [LARGE SCALE GENOMIC DNA]</scope>
    <source>
        <strain evidence="1 2">NBRC 104335</strain>
    </source>
</reference>
<dbReference type="Proteomes" id="UP001476282">
    <property type="component" value="Unassembled WGS sequence"/>
</dbReference>
<dbReference type="Pfam" id="PF04525">
    <property type="entry name" value="LOR"/>
    <property type="match status" value="1"/>
</dbReference>
<gene>
    <name evidence="1" type="ORF">Hsar01_00102</name>
</gene>
<organism evidence="1 2">
    <name type="scientific">Haloferula sargassicola</name>
    <dbReference type="NCBI Taxonomy" id="490096"/>
    <lineage>
        <taxon>Bacteria</taxon>
        <taxon>Pseudomonadati</taxon>
        <taxon>Verrucomicrobiota</taxon>
        <taxon>Verrucomicrobiia</taxon>
        <taxon>Verrucomicrobiales</taxon>
        <taxon>Verrucomicrobiaceae</taxon>
        <taxon>Haloferula</taxon>
    </lineage>
</organism>
<evidence type="ECO:0000313" key="1">
    <source>
        <dbReference type="EMBL" id="GAA5480898.1"/>
    </source>
</evidence>
<dbReference type="InterPro" id="IPR007612">
    <property type="entry name" value="LOR"/>
</dbReference>
<keyword evidence="2" id="KW-1185">Reference proteome</keyword>
<proteinExistence type="predicted"/>
<name>A0ABP9UGV2_9BACT</name>
<evidence type="ECO:0000313" key="2">
    <source>
        <dbReference type="Proteomes" id="UP001476282"/>
    </source>
</evidence>